<feature type="compositionally biased region" description="Polar residues" evidence="1">
    <location>
        <begin position="1"/>
        <end position="13"/>
    </location>
</feature>
<reference evidence="2" key="5">
    <citation type="journal article" date="2021" name="G3 (Bethesda)">
        <title>Aegilops tauschii genome assembly Aet v5.0 features greater sequence contiguity and improved annotation.</title>
        <authorList>
            <person name="Wang L."/>
            <person name="Zhu T."/>
            <person name="Rodriguez J.C."/>
            <person name="Deal K.R."/>
            <person name="Dubcovsky J."/>
            <person name="McGuire P.E."/>
            <person name="Lux T."/>
            <person name="Spannagl M."/>
            <person name="Mayer K.F.X."/>
            <person name="Baldrich P."/>
            <person name="Meyers B.C."/>
            <person name="Huo N."/>
            <person name="Gu Y.Q."/>
            <person name="Zhou H."/>
            <person name="Devos K.M."/>
            <person name="Bennetzen J.L."/>
            <person name="Unver T."/>
            <person name="Budak H."/>
            <person name="Gulick P.J."/>
            <person name="Galiba G."/>
            <person name="Kalapos B."/>
            <person name="Nelson D.R."/>
            <person name="Li P."/>
            <person name="You F.M."/>
            <person name="Luo M.C."/>
            <person name="Dvorak J."/>
        </authorList>
    </citation>
    <scope>NUCLEOTIDE SEQUENCE [LARGE SCALE GENOMIC DNA]</scope>
    <source>
        <strain evidence="2">cv. AL8/78</strain>
    </source>
</reference>
<evidence type="ECO:0000256" key="1">
    <source>
        <dbReference type="SAM" id="MobiDB-lite"/>
    </source>
</evidence>
<reference evidence="3" key="2">
    <citation type="journal article" date="2017" name="Nat. Plants">
        <title>The Aegilops tauschii genome reveals multiple impacts of transposons.</title>
        <authorList>
            <person name="Zhao G."/>
            <person name="Zou C."/>
            <person name="Li K."/>
            <person name="Wang K."/>
            <person name="Li T."/>
            <person name="Gao L."/>
            <person name="Zhang X."/>
            <person name="Wang H."/>
            <person name="Yang Z."/>
            <person name="Liu X."/>
            <person name="Jiang W."/>
            <person name="Mao L."/>
            <person name="Kong X."/>
            <person name="Jiao Y."/>
            <person name="Jia J."/>
        </authorList>
    </citation>
    <scope>NUCLEOTIDE SEQUENCE [LARGE SCALE GENOMIC DNA]</scope>
    <source>
        <strain evidence="3">cv. AL8/78</strain>
    </source>
</reference>
<reference evidence="2" key="3">
    <citation type="journal article" date="2017" name="Nature">
        <title>Genome sequence of the progenitor of the wheat D genome Aegilops tauschii.</title>
        <authorList>
            <person name="Luo M.C."/>
            <person name="Gu Y.Q."/>
            <person name="Puiu D."/>
            <person name="Wang H."/>
            <person name="Twardziok S.O."/>
            <person name="Deal K.R."/>
            <person name="Huo N."/>
            <person name="Zhu T."/>
            <person name="Wang L."/>
            <person name="Wang Y."/>
            <person name="McGuire P.E."/>
            <person name="Liu S."/>
            <person name="Long H."/>
            <person name="Ramasamy R.K."/>
            <person name="Rodriguez J.C."/>
            <person name="Van S.L."/>
            <person name="Yuan L."/>
            <person name="Wang Z."/>
            <person name="Xia Z."/>
            <person name="Xiao L."/>
            <person name="Anderson O.D."/>
            <person name="Ouyang S."/>
            <person name="Liang Y."/>
            <person name="Zimin A.V."/>
            <person name="Pertea G."/>
            <person name="Qi P."/>
            <person name="Bennetzen J.L."/>
            <person name="Dai X."/>
            <person name="Dawson M.W."/>
            <person name="Muller H.G."/>
            <person name="Kugler K."/>
            <person name="Rivarola-Duarte L."/>
            <person name="Spannagl M."/>
            <person name="Mayer K.F.X."/>
            <person name="Lu F.H."/>
            <person name="Bevan M.W."/>
            <person name="Leroy P."/>
            <person name="Li P."/>
            <person name="You F.M."/>
            <person name="Sun Q."/>
            <person name="Liu Z."/>
            <person name="Lyons E."/>
            <person name="Wicker T."/>
            <person name="Salzberg S.L."/>
            <person name="Devos K.M."/>
            <person name="Dvorak J."/>
        </authorList>
    </citation>
    <scope>NUCLEOTIDE SEQUENCE [LARGE SCALE GENOMIC DNA]</scope>
    <source>
        <strain evidence="2">cv. AL8/78</strain>
    </source>
</reference>
<feature type="compositionally biased region" description="Low complexity" evidence="1">
    <location>
        <begin position="43"/>
        <end position="64"/>
    </location>
</feature>
<protein>
    <submittedName>
        <fullName evidence="2">Uncharacterized protein</fullName>
    </submittedName>
</protein>
<feature type="region of interest" description="Disordered" evidence="1">
    <location>
        <begin position="1"/>
        <end position="75"/>
    </location>
</feature>
<name>A0A453S397_AEGTS</name>
<accession>A0A453S397</accession>
<reference evidence="2" key="4">
    <citation type="submission" date="2019-03" db="UniProtKB">
        <authorList>
            <consortium name="EnsemblPlants"/>
        </authorList>
    </citation>
    <scope>IDENTIFICATION</scope>
</reference>
<feature type="compositionally biased region" description="Basic and acidic residues" evidence="1">
    <location>
        <begin position="23"/>
        <end position="35"/>
    </location>
</feature>
<sequence length="99" mass="11312">EQTIIKSKISQNEPKVKLSGSARRHESNRARAGGERRRRRAWRTSASRSSPPISPPTRTSSARSLPHPSSPPRVQSSKFVVLRRFLHQFWFPHLGAARY</sequence>
<evidence type="ECO:0000313" key="3">
    <source>
        <dbReference type="Proteomes" id="UP000015105"/>
    </source>
</evidence>
<reference evidence="3" key="1">
    <citation type="journal article" date="2014" name="Science">
        <title>Ancient hybridizations among the ancestral genomes of bread wheat.</title>
        <authorList>
            <consortium name="International Wheat Genome Sequencing Consortium,"/>
            <person name="Marcussen T."/>
            <person name="Sandve S.R."/>
            <person name="Heier L."/>
            <person name="Spannagl M."/>
            <person name="Pfeifer M."/>
            <person name="Jakobsen K.S."/>
            <person name="Wulff B.B."/>
            <person name="Steuernagel B."/>
            <person name="Mayer K.F."/>
            <person name="Olsen O.A."/>
        </authorList>
    </citation>
    <scope>NUCLEOTIDE SEQUENCE [LARGE SCALE GENOMIC DNA]</scope>
    <source>
        <strain evidence="3">cv. AL8/78</strain>
    </source>
</reference>
<organism evidence="2 3">
    <name type="scientific">Aegilops tauschii subsp. strangulata</name>
    <name type="common">Goatgrass</name>
    <dbReference type="NCBI Taxonomy" id="200361"/>
    <lineage>
        <taxon>Eukaryota</taxon>
        <taxon>Viridiplantae</taxon>
        <taxon>Streptophyta</taxon>
        <taxon>Embryophyta</taxon>
        <taxon>Tracheophyta</taxon>
        <taxon>Spermatophyta</taxon>
        <taxon>Magnoliopsida</taxon>
        <taxon>Liliopsida</taxon>
        <taxon>Poales</taxon>
        <taxon>Poaceae</taxon>
        <taxon>BOP clade</taxon>
        <taxon>Pooideae</taxon>
        <taxon>Triticodae</taxon>
        <taxon>Triticeae</taxon>
        <taxon>Triticinae</taxon>
        <taxon>Aegilops</taxon>
    </lineage>
</organism>
<dbReference type="AlphaFoldDB" id="A0A453S397"/>
<dbReference type="Gramene" id="AET7Gv20800500.2">
    <property type="protein sequence ID" value="AET7Gv20800500.2"/>
    <property type="gene ID" value="AET7Gv20800500"/>
</dbReference>
<dbReference type="Proteomes" id="UP000015105">
    <property type="component" value="Chromosome 7D"/>
</dbReference>
<evidence type="ECO:0000313" key="2">
    <source>
        <dbReference type="EnsemblPlants" id="AET7Gv20800500.2"/>
    </source>
</evidence>
<keyword evidence="3" id="KW-1185">Reference proteome</keyword>
<dbReference type="EnsemblPlants" id="AET7Gv20800500.2">
    <property type="protein sequence ID" value="AET7Gv20800500.2"/>
    <property type="gene ID" value="AET7Gv20800500"/>
</dbReference>
<proteinExistence type="predicted"/>